<organism evidence="1">
    <name type="scientific">freshwater metagenome</name>
    <dbReference type="NCBI Taxonomy" id="449393"/>
    <lineage>
        <taxon>unclassified sequences</taxon>
        <taxon>metagenomes</taxon>
        <taxon>ecological metagenomes</taxon>
    </lineage>
</organism>
<proteinExistence type="predicted"/>
<name>A0A6J7DXP5_9ZZZZ</name>
<accession>A0A6J7DXP5</accession>
<dbReference type="AlphaFoldDB" id="A0A6J7DXP5"/>
<dbReference type="EMBL" id="CAFBLV010000133">
    <property type="protein sequence ID" value="CAB4873119.1"/>
    <property type="molecule type" value="Genomic_DNA"/>
</dbReference>
<protein>
    <submittedName>
        <fullName evidence="1">Unannotated protein</fullName>
    </submittedName>
</protein>
<gene>
    <name evidence="1" type="ORF">UFOPK3425_00749</name>
</gene>
<sequence length="79" mass="8703">MPAHGCRPGDENFVVGLCLVTHHADFVALAVVQVNMNRLLKSEGLKVGESVIDVHDSVEIGAVIKSHQVFIGWRQQDRQ</sequence>
<evidence type="ECO:0000313" key="1">
    <source>
        <dbReference type="EMBL" id="CAB4873119.1"/>
    </source>
</evidence>
<reference evidence="1" key="1">
    <citation type="submission" date="2020-05" db="EMBL/GenBank/DDBJ databases">
        <authorList>
            <person name="Chiriac C."/>
            <person name="Salcher M."/>
            <person name="Ghai R."/>
            <person name="Kavagutti S V."/>
        </authorList>
    </citation>
    <scope>NUCLEOTIDE SEQUENCE</scope>
</reference>